<dbReference type="KEGG" id="fmr:Fuma_04370"/>
<sequence>MAKSKFHTFMNHSANRTLLFCTAVTIAIVGVMPLANAWFEQSNRRLEADTVRSEVGELEVTVEQLQNMLADCRNETGGLEAQMIDAAQAEKFRDQIVELVRTSDCRLRNLTLGERSHRRCMQDDNPLSDGDFNRFDDEEYMTPYELESQPLELVVSGSFESIQALLSKTQALQRLFSTQSLEIHTDQSHSEITLQWELTLFSLVDSPDDEQE</sequence>
<gene>
    <name evidence="2" type="ORF">Fuma_04370</name>
</gene>
<dbReference type="EMBL" id="CP017641">
    <property type="protein sequence ID" value="APZ94731.1"/>
    <property type="molecule type" value="Genomic_DNA"/>
</dbReference>
<keyword evidence="3" id="KW-1185">Reference proteome</keyword>
<dbReference type="Gene3D" id="3.30.70.60">
    <property type="match status" value="1"/>
</dbReference>
<evidence type="ECO:0000313" key="3">
    <source>
        <dbReference type="Proteomes" id="UP000187735"/>
    </source>
</evidence>
<dbReference type="RefSeq" id="WP_077026002.1">
    <property type="nucleotide sequence ID" value="NZ_CP017641.1"/>
</dbReference>
<protein>
    <submittedName>
        <fullName evidence="2">Uncharacterized protein</fullName>
    </submittedName>
</protein>
<name>A0A1P8WL09_9PLAN</name>
<dbReference type="OrthoDB" id="269871at2"/>
<dbReference type="STRING" id="1891926.Fuma_04370"/>
<dbReference type="AlphaFoldDB" id="A0A1P8WL09"/>
<evidence type="ECO:0000256" key="1">
    <source>
        <dbReference type="SAM" id="Coils"/>
    </source>
</evidence>
<accession>A0A1P8WL09</accession>
<organism evidence="2 3">
    <name type="scientific">Fuerstiella marisgermanici</name>
    <dbReference type="NCBI Taxonomy" id="1891926"/>
    <lineage>
        <taxon>Bacteria</taxon>
        <taxon>Pseudomonadati</taxon>
        <taxon>Planctomycetota</taxon>
        <taxon>Planctomycetia</taxon>
        <taxon>Planctomycetales</taxon>
        <taxon>Planctomycetaceae</taxon>
        <taxon>Fuerstiella</taxon>
    </lineage>
</organism>
<dbReference type="Proteomes" id="UP000187735">
    <property type="component" value="Chromosome"/>
</dbReference>
<dbReference type="InterPro" id="IPR014717">
    <property type="entry name" value="Transl_elong_EF1B/ribsomal_bS6"/>
</dbReference>
<evidence type="ECO:0000313" key="2">
    <source>
        <dbReference type="EMBL" id="APZ94731.1"/>
    </source>
</evidence>
<reference evidence="2 3" key="1">
    <citation type="journal article" date="2016" name="Front. Microbiol.">
        <title>Fuerstia marisgermanicae gen. nov., sp. nov., an Unusual Member of the Phylum Planctomycetes from the German Wadden Sea.</title>
        <authorList>
            <person name="Kohn T."/>
            <person name="Heuer A."/>
            <person name="Jogler M."/>
            <person name="Vollmers J."/>
            <person name="Boedeker C."/>
            <person name="Bunk B."/>
            <person name="Rast P."/>
            <person name="Borchert D."/>
            <person name="Glockner I."/>
            <person name="Freese H.M."/>
            <person name="Klenk H.P."/>
            <person name="Overmann J."/>
            <person name="Kaster A.K."/>
            <person name="Rohde M."/>
            <person name="Wiegand S."/>
            <person name="Jogler C."/>
        </authorList>
    </citation>
    <scope>NUCLEOTIDE SEQUENCE [LARGE SCALE GENOMIC DNA]</scope>
    <source>
        <strain evidence="2 3">NH11</strain>
    </source>
</reference>
<feature type="coiled-coil region" evidence="1">
    <location>
        <begin position="48"/>
        <end position="82"/>
    </location>
</feature>
<proteinExistence type="predicted"/>
<keyword evidence="1" id="KW-0175">Coiled coil</keyword>